<protein>
    <submittedName>
        <fullName evidence="6">RNA polymerase sigma factor, sigma-70 family</fullName>
    </submittedName>
</protein>
<dbReference type="InterPro" id="IPR013324">
    <property type="entry name" value="RNA_pol_sigma_r3/r4-like"/>
</dbReference>
<dbReference type="InterPro" id="IPR014284">
    <property type="entry name" value="RNA_pol_sigma-70_dom"/>
</dbReference>
<dbReference type="GO" id="GO:0006352">
    <property type="term" value="P:DNA-templated transcription initiation"/>
    <property type="evidence" value="ECO:0007669"/>
    <property type="project" value="InterPro"/>
</dbReference>
<dbReference type="AlphaFoldDB" id="A0A1G9LVK8"/>
<proteinExistence type="predicted"/>
<keyword evidence="4" id="KW-0804">Transcription</keyword>
<evidence type="ECO:0000256" key="4">
    <source>
        <dbReference type="ARBA" id="ARBA00023163"/>
    </source>
</evidence>
<dbReference type="PROSITE" id="PS00715">
    <property type="entry name" value="SIGMA70_1"/>
    <property type="match status" value="1"/>
</dbReference>
<evidence type="ECO:0000313" key="7">
    <source>
        <dbReference type="Proteomes" id="UP000199475"/>
    </source>
</evidence>
<dbReference type="RefSeq" id="WP_176761759.1">
    <property type="nucleotide sequence ID" value="NZ_FNGP01000004.1"/>
</dbReference>
<accession>A0A1G9LVK8</accession>
<keyword evidence="7" id="KW-1185">Reference proteome</keyword>
<dbReference type="SUPFAM" id="SSF88946">
    <property type="entry name" value="Sigma2 domain of RNA polymerase sigma factors"/>
    <property type="match status" value="1"/>
</dbReference>
<dbReference type="Gene3D" id="1.20.120.1810">
    <property type="match status" value="1"/>
</dbReference>
<dbReference type="Gene3D" id="1.10.10.10">
    <property type="entry name" value="Winged helix-like DNA-binding domain superfamily/Winged helix DNA-binding domain"/>
    <property type="match status" value="1"/>
</dbReference>
<dbReference type="InterPro" id="IPR036388">
    <property type="entry name" value="WH-like_DNA-bd_sf"/>
</dbReference>
<keyword evidence="2" id="KW-0731">Sigma factor</keyword>
<dbReference type="SUPFAM" id="SSF88659">
    <property type="entry name" value="Sigma3 and sigma4 domains of RNA polymerase sigma factors"/>
    <property type="match status" value="1"/>
</dbReference>
<dbReference type="CDD" id="cd06171">
    <property type="entry name" value="Sigma70_r4"/>
    <property type="match status" value="1"/>
</dbReference>
<dbReference type="InterPro" id="IPR050239">
    <property type="entry name" value="Sigma-70_RNA_pol_init_factors"/>
</dbReference>
<evidence type="ECO:0000256" key="1">
    <source>
        <dbReference type="ARBA" id="ARBA00023015"/>
    </source>
</evidence>
<dbReference type="PRINTS" id="PR00046">
    <property type="entry name" value="SIGMA70FCT"/>
</dbReference>
<reference evidence="6 7" key="1">
    <citation type="submission" date="2016-10" db="EMBL/GenBank/DDBJ databases">
        <authorList>
            <person name="de Groot N.N."/>
        </authorList>
    </citation>
    <scope>NUCLEOTIDE SEQUENCE [LARGE SCALE GENOMIC DNA]</scope>
    <source>
        <strain evidence="6 7">CGMCC 1.9159</strain>
    </source>
</reference>
<dbReference type="InterPro" id="IPR013325">
    <property type="entry name" value="RNA_pol_sigma_r2"/>
</dbReference>
<evidence type="ECO:0000256" key="2">
    <source>
        <dbReference type="ARBA" id="ARBA00023082"/>
    </source>
</evidence>
<dbReference type="PANTHER" id="PTHR30603:SF47">
    <property type="entry name" value="RNA POLYMERASE SIGMA FACTOR SIGD, CHLOROPLASTIC"/>
    <property type="match status" value="1"/>
</dbReference>
<feature type="domain" description="RNA polymerase sigma-70" evidence="5">
    <location>
        <begin position="79"/>
        <end position="92"/>
    </location>
</feature>
<dbReference type="Proteomes" id="UP000199475">
    <property type="component" value="Unassembled WGS sequence"/>
</dbReference>
<dbReference type="NCBIfam" id="TIGR02937">
    <property type="entry name" value="sigma70-ECF"/>
    <property type="match status" value="1"/>
</dbReference>
<evidence type="ECO:0000313" key="6">
    <source>
        <dbReference type="EMBL" id="SDL65475.1"/>
    </source>
</evidence>
<evidence type="ECO:0000256" key="3">
    <source>
        <dbReference type="ARBA" id="ARBA00023125"/>
    </source>
</evidence>
<evidence type="ECO:0000259" key="5">
    <source>
        <dbReference type="PROSITE" id="PS00715"/>
    </source>
</evidence>
<dbReference type="EMBL" id="FNGP01000004">
    <property type="protein sequence ID" value="SDL65475.1"/>
    <property type="molecule type" value="Genomic_DNA"/>
</dbReference>
<dbReference type="Pfam" id="PF04545">
    <property type="entry name" value="Sigma70_r4"/>
    <property type="match status" value="1"/>
</dbReference>
<organism evidence="6 7">
    <name type="scientific">Tessaracoccus oleiagri</name>
    <dbReference type="NCBI Taxonomy" id="686624"/>
    <lineage>
        <taxon>Bacteria</taxon>
        <taxon>Bacillati</taxon>
        <taxon>Actinomycetota</taxon>
        <taxon>Actinomycetes</taxon>
        <taxon>Propionibacteriales</taxon>
        <taxon>Propionibacteriaceae</taxon>
        <taxon>Tessaracoccus</taxon>
    </lineage>
</organism>
<sequence length="245" mass="27811">MIDFPELRLTLMQQQALGLLVAAGRDAQRLRLLSPAHPLLRLVVARGRVAEQVLWQANLRLVMRLALDAARHRGDDVDDLFQEGCLGLLDAIRRFDPALGYRLTSFAHEHINRRIWATEAPSVWLSSSRYHRRLRRQLEDGDTSISSRRARVALAQQVDSDVLLNLPDPDDPFARVDDSCVELLELAEERYRPLLRMRFGFGGPVRQQEEIAAHFGVSRSTVSRWEGRALEQIREALVPPVSPGS</sequence>
<dbReference type="GO" id="GO:0003677">
    <property type="term" value="F:DNA binding"/>
    <property type="evidence" value="ECO:0007669"/>
    <property type="project" value="UniProtKB-KW"/>
</dbReference>
<keyword evidence="1" id="KW-0805">Transcription regulation</keyword>
<dbReference type="GO" id="GO:0016987">
    <property type="term" value="F:sigma factor activity"/>
    <property type="evidence" value="ECO:0007669"/>
    <property type="project" value="UniProtKB-KW"/>
</dbReference>
<gene>
    <name evidence="6" type="ORF">SAMN04488242_2330</name>
</gene>
<dbReference type="InterPro" id="IPR007627">
    <property type="entry name" value="RNA_pol_sigma70_r2"/>
</dbReference>
<dbReference type="STRING" id="686624.SAMN04488242_2330"/>
<dbReference type="InterPro" id="IPR007630">
    <property type="entry name" value="RNA_pol_sigma70_r4"/>
</dbReference>
<dbReference type="PANTHER" id="PTHR30603">
    <property type="entry name" value="RNA POLYMERASE SIGMA FACTOR RPO"/>
    <property type="match status" value="1"/>
</dbReference>
<dbReference type="InterPro" id="IPR000943">
    <property type="entry name" value="RNA_pol_sigma70"/>
</dbReference>
<dbReference type="Pfam" id="PF04542">
    <property type="entry name" value="Sigma70_r2"/>
    <property type="match status" value="1"/>
</dbReference>
<name>A0A1G9LVK8_9ACTN</name>
<keyword evidence="3" id="KW-0238">DNA-binding</keyword>